<dbReference type="AlphaFoldDB" id="A0A318KQP2"/>
<accession>A0A318KQP2</accession>
<evidence type="ECO:0000313" key="2">
    <source>
        <dbReference type="Proteomes" id="UP000247612"/>
    </source>
</evidence>
<sequence>MEDNEQIFCPIVERMINIINCIVCRDVVDKQLIETCLEAEFNKDDFREKCKNCKYYAY</sequence>
<keyword evidence="2" id="KW-1185">Reference proteome</keyword>
<dbReference type="STRING" id="1034346.GCA_000313565_01516"/>
<dbReference type="EMBL" id="QJKH01000004">
    <property type="protein sequence ID" value="PXX80020.1"/>
    <property type="molecule type" value="Genomic_DNA"/>
</dbReference>
<protein>
    <submittedName>
        <fullName evidence="1">Uncharacterized protein</fullName>
    </submittedName>
</protein>
<reference evidence="1 2" key="1">
    <citation type="submission" date="2018-05" db="EMBL/GenBank/DDBJ databases">
        <title>Genomic Encyclopedia of Type Strains, Phase IV (KMG-IV): sequencing the most valuable type-strain genomes for metagenomic binning, comparative biology and taxonomic classification.</title>
        <authorList>
            <person name="Goeker M."/>
        </authorList>
    </citation>
    <scope>NUCLEOTIDE SEQUENCE [LARGE SCALE GENOMIC DNA]</scope>
    <source>
        <strain evidence="1 2">JC118</strain>
    </source>
</reference>
<proteinExistence type="predicted"/>
<evidence type="ECO:0000313" key="1">
    <source>
        <dbReference type="EMBL" id="PXX80020.1"/>
    </source>
</evidence>
<name>A0A318KQP2_9FIRM</name>
<comment type="caution">
    <text evidence="1">The sequence shown here is derived from an EMBL/GenBank/DDBJ whole genome shotgun (WGS) entry which is preliminary data.</text>
</comment>
<gene>
    <name evidence="1" type="ORF">DES51_10422</name>
</gene>
<dbReference type="Proteomes" id="UP000247612">
    <property type="component" value="Unassembled WGS sequence"/>
</dbReference>
<organism evidence="1 2">
    <name type="scientific">Dielma fastidiosa</name>
    <dbReference type="NCBI Taxonomy" id="1034346"/>
    <lineage>
        <taxon>Bacteria</taxon>
        <taxon>Bacillati</taxon>
        <taxon>Bacillota</taxon>
        <taxon>Erysipelotrichia</taxon>
        <taxon>Erysipelotrichales</taxon>
        <taxon>Erysipelotrichaceae</taxon>
        <taxon>Dielma</taxon>
    </lineage>
</organism>
<dbReference type="RefSeq" id="WP_022937819.1">
    <property type="nucleotide sequence ID" value="NZ_CABKRQ010000004.1"/>
</dbReference>